<sequence>MHLAVLIPIVTSPVACIRSSLTTLTESFLVSVRIAALALMFIERTVLIEVKIATKYALF</sequence>
<evidence type="ECO:0000313" key="2">
    <source>
        <dbReference type="EMBL" id="VUZ55590.1"/>
    </source>
</evidence>
<reference evidence="1 3" key="1">
    <citation type="submission" date="2019-07" db="EMBL/GenBank/DDBJ databases">
        <authorList>
            <person name="Jastrzebski P J."/>
            <person name="Paukszto L."/>
            <person name="Jastrzebski P J."/>
        </authorList>
    </citation>
    <scope>NUCLEOTIDE SEQUENCE [LARGE SCALE GENOMIC DNA]</scope>
    <source>
        <strain evidence="1 3">WMS-il1</strain>
    </source>
</reference>
<dbReference type="EMBL" id="CABIJS010000695">
    <property type="protein sequence ID" value="VUZ55590.1"/>
    <property type="molecule type" value="Genomic_DNA"/>
</dbReference>
<gene>
    <name evidence="2" type="ORF">WMSIL1_LOCUS13370</name>
    <name evidence="1" type="ORF">WMSIL1_LOCUS13389</name>
</gene>
<dbReference type="Proteomes" id="UP000321570">
    <property type="component" value="Unassembled WGS sequence"/>
</dbReference>
<evidence type="ECO:0000313" key="3">
    <source>
        <dbReference type="Proteomes" id="UP000321570"/>
    </source>
</evidence>
<name>A0A564Z964_HYMDI</name>
<evidence type="ECO:0000313" key="1">
    <source>
        <dbReference type="EMBL" id="VUZ55583.1"/>
    </source>
</evidence>
<accession>A0A564Z964</accession>
<proteinExistence type="predicted"/>
<organism evidence="1 3">
    <name type="scientific">Hymenolepis diminuta</name>
    <name type="common">Rat tapeworm</name>
    <dbReference type="NCBI Taxonomy" id="6216"/>
    <lineage>
        <taxon>Eukaryota</taxon>
        <taxon>Metazoa</taxon>
        <taxon>Spiralia</taxon>
        <taxon>Lophotrochozoa</taxon>
        <taxon>Platyhelminthes</taxon>
        <taxon>Cestoda</taxon>
        <taxon>Eucestoda</taxon>
        <taxon>Cyclophyllidea</taxon>
        <taxon>Hymenolepididae</taxon>
        <taxon>Hymenolepis</taxon>
    </lineage>
</organism>
<keyword evidence="3" id="KW-1185">Reference proteome</keyword>
<dbReference type="EMBL" id="CABIJS010000695">
    <property type="protein sequence ID" value="VUZ55583.1"/>
    <property type="molecule type" value="Genomic_DNA"/>
</dbReference>
<protein>
    <submittedName>
        <fullName evidence="1">Uncharacterized protein</fullName>
    </submittedName>
</protein>
<dbReference type="AlphaFoldDB" id="A0A564Z964"/>